<evidence type="ECO:0000313" key="1">
    <source>
        <dbReference type="EMBL" id="VWO94843.1"/>
    </source>
</evidence>
<dbReference type="InterPro" id="IPR029063">
    <property type="entry name" value="SAM-dependent_MTases_sf"/>
</dbReference>
<dbReference type="EMBL" id="LR724276">
    <property type="protein sequence ID" value="VWO94843.1"/>
    <property type="molecule type" value="Genomic_DNA"/>
</dbReference>
<dbReference type="SUPFAM" id="SSF53335">
    <property type="entry name" value="S-adenosyl-L-methionine-dependent methyltransferases"/>
    <property type="match status" value="1"/>
</dbReference>
<protein>
    <submittedName>
        <fullName evidence="1">Uncharacterized protein</fullName>
    </submittedName>
</protein>
<proteinExistence type="predicted"/>
<dbReference type="AlphaFoldDB" id="A0A5K1JSK3"/>
<gene>
    <name evidence="1" type="primary">A0A0A2KRU1</name>
</gene>
<sequence length="248" mass="27830">MVASWAIDMAVQFPHCSVVGVDLAPPRVDGFVIIYLSEGISPTVSVQGSSAELSANLGFSHYRESFDVIHARSISPGIRDFPKLLEEFAQALRPGGVVLLGDGEMQLYDEHQVPLAYTEQGTPGFSWTTRVFFAAYNAMKNRGGSIDSSVMSPTWLRAIDAFTDVGWHKNFYPIGPWRYGDQRERALTEMLRDDCLRYISGMAPLLLSEGYLPESVEMMQREAATELRELRIHVQSRWTFAWAVKKTT</sequence>
<accession>A0A5K1JSK3</accession>
<organism evidence="1">
    <name type="scientific">Ganoderma boninense</name>
    <dbReference type="NCBI Taxonomy" id="34458"/>
    <lineage>
        <taxon>Eukaryota</taxon>
        <taxon>Fungi</taxon>
        <taxon>Dikarya</taxon>
        <taxon>Basidiomycota</taxon>
        <taxon>Agaricomycotina</taxon>
        <taxon>Agaricomycetes</taxon>
        <taxon>Polyporales</taxon>
        <taxon>Polyporaceae</taxon>
        <taxon>Ganoderma</taxon>
    </lineage>
</organism>
<dbReference type="Gene3D" id="3.40.50.150">
    <property type="entry name" value="Vaccinia Virus protein VP39"/>
    <property type="match status" value="1"/>
</dbReference>
<dbReference type="CDD" id="cd02440">
    <property type="entry name" value="AdoMet_MTases"/>
    <property type="match status" value="1"/>
</dbReference>
<reference evidence="1" key="1">
    <citation type="submission" date="2019-10" db="EMBL/GenBank/DDBJ databases">
        <authorList>
            <person name="Nor Muhammad N."/>
        </authorList>
    </citation>
    <scope>NUCLEOTIDE SEQUENCE</scope>
</reference>
<name>A0A5K1JSK3_9APHY</name>